<gene>
    <name evidence="2" type="ORF">QBC37DRAFT_419434</name>
</gene>
<feature type="compositionally biased region" description="Low complexity" evidence="1">
    <location>
        <begin position="50"/>
        <end position="59"/>
    </location>
</feature>
<evidence type="ECO:0000256" key="1">
    <source>
        <dbReference type="SAM" id="MobiDB-lite"/>
    </source>
</evidence>
<sequence length="370" mass="41065">MPRQLPWKVNRPAAPKPSAPRDSTSQSPGPSPTARSTPKPKSETPRRSLGRLNGGRSPSTSPPPQPIPEEFMREGVDKDDRYRMVEDEFLAVAHEFTRHIHAAEYQRLKNMAKSQNEETIQNISRPVTGEMTELVKRRQAVLSTAKRQRKILGKRYYADTDSEDDEDERDRRKGGGSSLQGLMDSPRKRAIPLISLGSGLLGTATSPSRRRRRDLIGQSQSAAQPRRDEPAAHVAESSSDDDYDLDGGPMDWLPTRTSRPVAPPPRAQTAARVESRLSSRPSTSATANRHDASRSTAQPATTHHASSASRTDGQKATKIKQEDDDDGDDHEDFFSRIRARRAAMRHNSVGVKTESSFDNDFSIDDIPSFL</sequence>
<dbReference type="Proteomes" id="UP001301769">
    <property type="component" value="Unassembled WGS sequence"/>
</dbReference>
<dbReference type="EMBL" id="MU858081">
    <property type="protein sequence ID" value="KAK4215330.1"/>
    <property type="molecule type" value="Genomic_DNA"/>
</dbReference>
<feature type="region of interest" description="Disordered" evidence="1">
    <location>
        <begin position="1"/>
        <end position="75"/>
    </location>
</feature>
<accession>A0AAN6YCG5</accession>
<name>A0AAN6YCG5_9PEZI</name>
<evidence type="ECO:0000313" key="2">
    <source>
        <dbReference type="EMBL" id="KAK4215330.1"/>
    </source>
</evidence>
<protein>
    <submittedName>
        <fullName evidence="2">Uncharacterized protein</fullName>
    </submittedName>
</protein>
<organism evidence="2 3">
    <name type="scientific">Rhypophila decipiens</name>
    <dbReference type="NCBI Taxonomy" id="261697"/>
    <lineage>
        <taxon>Eukaryota</taxon>
        <taxon>Fungi</taxon>
        <taxon>Dikarya</taxon>
        <taxon>Ascomycota</taxon>
        <taxon>Pezizomycotina</taxon>
        <taxon>Sordariomycetes</taxon>
        <taxon>Sordariomycetidae</taxon>
        <taxon>Sordariales</taxon>
        <taxon>Naviculisporaceae</taxon>
        <taxon>Rhypophila</taxon>
    </lineage>
</organism>
<feature type="region of interest" description="Disordered" evidence="1">
    <location>
        <begin position="198"/>
        <end position="331"/>
    </location>
</feature>
<feature type="region of interest" description="Disordered" evidence="1">
    <location>
        <begin position="158"/>
        <end position="186"/>
    </location>
</feature>
<feature type="compositionally biased region" description="Basic and acidic residues" evidence="1">
    <location>
        <begin position="312"/>
        <end position="321"/>
    </location>
</feature>
<feature type="region of interest" description="Disordered" evidence="1">
    <location>
        <begin position="343"/>
        <end position="370"/>
    </location>
</feature>
<feature type="compositionally biased region" description="Acidic residues" evidence="1">
    <location>
        <begin position="322"/>
        <end position="331"/>
    </location>
</feature>
<reference evidence="2" key="1">
    <citation type="journal article" date="2023" name="Mol. Phylogenet. Evol.">
        <title>Genome-scale phylogeny and comparative genomics of the fungal order Sordariales.</title>
        <authorList>
            <person name="Hensen N."/>
            <person name="Bonometti L."/>
            <person name="Westerberg I."/>
            <person name="Brannstrom I.O."/>
            <person name="Guillou S."/>
            <person name="Cros-Aarteil S."/>
            <person name="Calhoun S."/>
            <person name="Haridas S."/>
            <person name="Kuo A."/>
            <person name="Mondo S."/>
            <person name="Pangilinan J."/>
            <person name="Riley R."/>
            <person name="LaButti K."/>
            <person name="Andreopoulos B."/>
            <person name="Lipzen A."/>
            <person name="Chen C."/>
            <person name="Yan M."/>
            <person name="Daum C."/>
            <person name="Ng V."/>
            <person name="Clum A."/>
            <person name="Steindorff A."/>
            <person name="Ohm R.A."/>
            <person name="Martin F."/>
            <person name="Silar P."/>
            <person name="Natvig D.O."/>
            <person name="Lalanne C."/>
            <person name="Gautier V."/>
            <person name="Ament-Velasquez S.L."/>
            <person name="Kruys A."/>
            <person name="Hutchinson M.I."/>
            <person name="Powell A.J."/>
            <person name="Barry K."/>
            <person name="Miller A.N."/>
            <person name="Grigoriev I.V."/>
            <person name="Debuchy R."/>
            <person name="Gladieux P."/>
            <person name="Hiltunen Thoren M."/>
            <person name="Johannesson H."/>
        </authorList>
    </citation>
    <scope>NUCLEOTIDE SEQUENCE</scope>
    <source>
        <strain evidence="2">PSN293</strain>
    </source>
</reference>
<dbReference type="AlphaFoldDB" id="A0AAN6YCG5"/>
<proteinExistence type="predicted"/>
<feature type="compositionally biased region" description="Low complexity" evidence="1">
    <location>
        <begin position="356"/>
        <end position="370"/>
    </location>
</feature>
<feature type="compositionally biased region" description="Polar residues" evidence="1">
    <location>
        <begin position="21"/>
        <end position="36"/>
    </location>
</feature>
<feature type="compositionally biased region" description="Low complexity" evidence="1">
    <location>
        <begin position="198"/>
        <end position="207"/>
    </location>
</feature>
<reference evidence="2" key="2">
    <citation type="submission" date="2023-05" db="EMBL/GenBank/DDBJ databases">
        <authorList>
            <consortium name="Lawrence Berkeley National Laboratory"/>
            <person name="Steindorff A."/>
            <person name="Hensen N."/>
            <person name="Bonometti L."/>
            <person name="Westerberg I."/>
            <person name="Brannstrom I.O."/>
            <person name="Guillou S."/>
            <person name="Cros-Aarteil S."/>
            <person name="Calhoun S."/>
            <person name="Haridas S."/>
            <person name="Kuo A."/>
            <person name="Mondo S."/>
            <person name="Pangilinan J."/>
            <person name="Riley R."/>
            <person name="Labutti K."/>
            <person name="Andreopoulos B."/>
            <person name="Lipzen A."/>
            <person name="Chen C."/>
            <person name="Yanf M."/>
            <person name="Daum C."/>
            <person name="Ng V."/>
            <person name="Clum A."/>
            <person name="Ohm R."/>
            <person name="Martin F."/>
            <person name="Silar P."/>
            <person name="Natvig D."/>
            <person name="Lalanne C."/>
            <person name="Gautier V."/>
            <person name="Ament-Velasquez S.L."/>
            <person name="Kruys A."/>
            <person name="Hutchinson M.I."/>
            <person name="Powell A.J."/>
            <person name="Barry K."/>
            <person name="Miller A.N."/>
            <person name="Grigoriev I.V."/>
            <person name="Debuchy R."/>
            <person name="Gladieux P."/>
            <person name="Thoren M.H."/>
            <person name="Johannesson H."/>
        </authorList>
    </citation>
    <scope>NUCLEOTIDE SEQUENCE</scope>
    <source>
        <strain evidence="2">PSN293</strain>
    </source>
</reference>
<feature type="compositionally biased region" description="Polar residues" evidence="1">
    <location>
        <begin position="294"/>
        <end position="311"/>
    </location>
</feature>
<evidence type="ECO:0000313" key="3">
    <source>
        <dbReference type="Proteomes" id="UP001301769"/>
    </source>
</evidence>
<comment type="caution">
    <text evidence="2">The sequence shown here is derived from an EMBL/GenBank/DDBJ whole genome shotgun (WGS) entry which is preliminary data.</text>
</comment>
<feature type="compositionally biased region" description="Polar residues" evidence="1">
    <location>
        <begin position="276"/>
        <end position="287"/>
    </location>
</feature>
<keyword evidence="3" id="KW-1185">Reference proteome</keyword>